<keyword evidence="7" id="KW-0067">ATP-binding</keyword>
<organism evidence="9 10">
    <name type="scientific">Lederbergia lenta</name>
    <name type="common">Bacillus lentus</name>
    <dbReference type="NCBI Taxonomy" id="1467"/>
    <lineage>
        <taxon>Bacteria</taxon>
        <taxon>Bacillati</taxon>
        <taxon>Bacillota</taxon>
        <taxon>Bacilli</taxon>
        <taxon>Bacillales</taxon>
        <taxon>Bacillaceae</taxon>
        <taxon>Lederbergia</taxon>
    </lineage>
</organism>
<dbReference type="InterPro" id="IPR000600">
    <property type="entry name" value="ROK"/>
</dbReference>
<dbReference type="PANTHER" id="PTHR18964:SF149">
    <property type="entry name" value="BIFUNCTIONAL UDP-N-ACETYLGLUCOSAMINE 2-EPIMERASE_N-ACETYLMANNOSAMINE KINASE"/>
    <property type="match status" value="1"/>
</dbReference>
<evidence type="ECO:0000256" key="2">
    <source>
        <dbReference type="ARBA" id="ARBA00012323"/>
    </source>
</evidence>
<dbReference type="AlphaFoldDB" id="A0A2X4VZ03"/>
<dbReference type="GO" id="GO:0004340">
    <property type="term" value="F:glucokinase activity"/>
    <property type="evidence" value="ECO:0007669"/>
    <property type="project" value="UniProtKB-EC"/>
</dbReference>
<dbReference type="KEGG" id="blen:NCTC4824_01710"/>
<dbReference type="EC" id="2.7.1.2" evidence="2"/>
<dbReference type="SUPFAM" id="SSF53067">
    <property type="entry name" value="Actin-like ATPase domain"/>
    <property type="match status" value="1"/>
</dbReference>
<dbReference type="InterPro" id="IPR049874">
    <property type="entry name" value="ROK_cs"/>
</dbReference>
<keyword evidence="10" id="KW-1185">Reference proteome</keyword>
<dbReference type="STRING" id="1348624.GCA_001591545_00791"/>
<comment type="similarity">
    <text evidence="1">Belongs to the ROK (NagC/XylR) family.</text>
</comment>
<dbReference type="GO" id="GO:0006096">
    <property type="term" value="P:glycolytic process"/>
    <property type="evidence" value="ECO:0007669"/>
    <property type="project" value="InterPro"/>
</dbReference>
<dbReference type="GO" id="GO:0005524">
    <property type="term" value="F:ATP binding"/>
    <property type="evidence" value="ECO:0007669"/>
    <property type="project" value="UniProtKB-KW"/>
</dbReference>
<evidence type="ECO:0000256" key="6">
    <source>
        <dbReference type="ARBA" id="ARBA00022777"/>
    </source>
</evidence>
<evidence type="ECO:0000256" key="1">
    <source>
        <dbReference type="ARBA" id="ARBA00006479"/>
    </source>
</evidence>
<evidence type="ECO:0000313" key="9">
    <source>
        <dbReference type="EMBL" id="SQI56061.1"/>
    </source>
</evidence>
<accession>A0A2X4VZ03</accession>
<dbReference type="CDD" id="cd24062">
    <property type="entry name" value="ASKHA_NBD_ROK_BsGLK-like"/>
    <property type="match status" value="1"/>
</dbReference>
<dbReference type="InterPro" id="IPR004654">
    <property type="entry name" value="ROK_glcA"/>
</dbReference>
<evidence type="ECO:0000256" key="8">
    <source>
        <dbReference type="ARBA" id="ARBA00032386"/>
    </source>
</evidence>
<dbReference type="InterPro" id="IPR043129">
    <property type="entry name" value="ATPase_NBD"/>
</dbReference>
<gene>
    <name evidence="9" type="primary">glcK_1</name>
    <name evidence="9" type="ORF">NCTC4824_01710</name>
</gene>
<reference evidence="9 10" key="1">
    <citation type="submission" date="2018-06" db="EMBL/GenBank/DDBJ databases">
        <authorList>
            <consortium name="Pathogen Informatics"/>
            <person name="Doyle S."/>
        </authorList>
    </citation>
    <scope>NUCLEOTIDE SEQUENCE [LARGE SCALE GENOMIC DNA]</scope>
    <source>
        <strain evidence="9 10">NCTC4824</strain>
    </source>
</reference>
<dbReference type="Proteomes" id="UP000249134">
    <property type="component" value="Chromosome 1"/>
</dbReference>
<dbReference type="PROSITE" id="PS01125">
    <property type="entry name" value="ROK"/>
    <property type="match status" value="1"/>
</dbReference>
<dbReference type="NCBIfam" id="TIGR00744">
    <property type="entry name" value="ROK_glcA_fam"/>
    <property type="match status" value="1"/>
</dbReference>
<keyword evidence="6 9" id="KW-0418">Kinase</keyword>
<name>A0A2X4VZ03_LEDLE</name>
<proteinExistence type="inferred from homology"/>
<dbReference type="GO" id="GO:0005737">
    <property type="term" value="C:cytoplasm"/>
    <property type="evidence" value="ECO:0007669"/>
    <property type="project" value="InterPro"/>
</dbReference>
<dbReference type="Pfam" id="PF00480">
    <property type="entry name" value="ROK"/>
    <property type="match status" value="1"/>
</dbReference>
<keyword evidence="5" id="KW-0547">Nucleotide-binding</keyword>
<dbReference type="EMBL" id="LS483476">
    <property type="protein sequence ID" value="SQI56061.1"/>
    <property type="molecule type" value="Genomic_DNA"/>
</dbReference>
<evidence type="ECO:0000256" key="5">
    <source>
        <dbReference type="ARBA" id="ARBA00022741"/>
    </source>
</evidence>
<keyword evidence="4 9" id="KW-0808">Transferase</keyword>
<dbReference type="Gene3D" id="3.30.420.40">
    <property type="match status" value="2"/>
</dbReference>
<evidence type="ECO:0000256" key="4">
    <source>
        <dbReference type="ARBA" id="ARBA00022679"/>
    </source>
</evidence>
<evidence type="ECO:0000313" key="10">
    <source>
        <dbReference type="Proteomes" id="UP000249134"/>
    </source>
</evidence>
<evidence type="ECO:0000256" key="3">
    <source>
        <dbReference type="ARBA" id="ARBA00014701"/>
    </source>
</evidence>
<sequence>MNSGENEMSEKWLAGIDIGGTSIKLAFFTETGELVHKWEIPTNKDNRGMAIISEVGDSVQSKLIELHGDVSPLVAAGVGAPGPVDTDKGLLFEAVNIGWQDNFPLRDLMQSALNVPVAIDNDANVAALGEMWKGAGKGSKDLICITLGTGVGGGIIYKGDIVHGSKGAAGEVGHITSVSNGGYMCNCGKTGCLETVASATGVVRTALDKLKVYDGESLLKPIVESSGTVTAKDVFDAAAKGDKLANEIVELLADYLGIALANSSAILNPEKIVIGGGVSKAGDILLTPLRAKYKKYAFKPIAENTEILLAELGNDAGIVGAAWLAANKIG</sequence>
<dbReference type="PANTHER" id="PTHR18964">
    <property type="entry name" value="ROK (REPRESSOR, ORF, KINASE) FAMILY"/>
    <property type="match status" value="1"/>
</dbReference>
<evidence type="ECO:0000256" key="7">
    <source>
        <dbReference type="ARBA" id="ARBA00022840"/>
    </source>
</evidence>
<protein>
    <recommendedName>
        <fullName evidence="3">Glucokinase</fullName>
        <ecNumber evidence="2">2.7.1.2</ecNumber>
    </recommendedName>
    <alternativeName>
        <fullName evidence="8">Glucose kinase</fullName>
    </alternativeName>
</protein>